<proteinExistence type="predicted"/>
<protein>
    <recommendedName>
        <fullName evidence="5">Phage tail tape measure protein</fullName>
    </recommendedName>
</protein>
<feature type="transmembrane region" description="Helical" evidence="2">
    <location>
        <begin position="657"/>
        <end position="680"/>
    </location>
</feature>
<name>A0A2W2FVW3_9ACTN</name>
<evidence type="ECO:0000313" key="3">
    <source>
        <dbReference type="EMBL" id="PZG18984.1"/>
    </source>
</evidence>
<reference evidence="3 4" key="1">
    <citation type="submission" date="2018-01" db="EMBL/GenBank/DDBJ databases">
        <title>Draft genome sequence of Jishengella sp. NA12.</title>
        <authorList>
            <person name="Sahin N."/>
            <person name="Ay H."/>
            <person name="Saygin H."/>
        </authorList>
    </citation>
    <scope>NUCLEOTIDE SEQUENCE [LARGE SCALE GENOMIC DNA]</scope>
    <source>
        <strain evidence="3 4">NA12</strain>
    </source>
</reference>
<feature type="transmembrane region" description="Helical" evidence="2">
    <location>
        <begin position="736"/>
        <end position="756"/>
    </location>
</feature>
<dbReference type="AlphaFoldDB" id="A0A2W2FVW3"/>
<evidence type="ECO:0000256" key="2">
    <source>
        <dbReference type="SAM" id="Phobius"/>
    </source>
</evidence>
<comment type="caution">
    <text evidence="3">The sequence shown here is derived from an EMBL/GenBank/DDBJ whole genome shotgun (WGS) entry which is preliminary data.</text>
</comment>
<feature type="transmembrane region" description="Helical" evidence="2">
    <location>
        <begin position="71"/>
        <end position="92"/>
    </location>
</feature>
<keyword evidence="2" id="KW-0812">Transmembrane</keyword>
<keyword evidence="2" id="KW-0472">Membrane</keyword>
<evidence type="ECO:0000256" key="1">
    <source>
        <dbReference type="SAM" id="Coils"/>
    </source>
</evidence>
<feature type="coiled-coil region" evidence="1">
    <location>
        <begin position="121"/>
        <end position="308"/>
    </location>
</feature>
<feature type="transmembrane region" description="Helical" evidence="2">
    <location>
        <begin position="44"/>
        <end position="65"/>
    </location>
</feature>
<accession>A0A2W2FVW3</accession>
<dbReference type="Proteomes" id="UP000248924">
    <property type="component" value="Unassembled WGS sequence"/>
</dbReference>
<keyword evidence="4" id="KW-1185">Reference proteome</keyword>
<keyword evidence="2" id="KW-1133">Transmembrane helix</keyword>
<evidence type="ECO:0008006" key="5">
    <source>
        <dbReference type="Google" id="ProtNLM"/>
    </source>
</evidence>
<feature type="transmembrane region" description="Helical" evidence="2">
    <location>
        <begin position="686"/>
        <end position="704"/>
    </location>
</feature>
<evidence type="ECO:0000313" key="4">
    <source>
        <dbReference type="Proteomes" id="UP000248924"/>
    </source>
</evidence>
<gene>
    <name evidence="3" type="ORF">C1I95_12460</name>
</gene>
<sequence length="977" mass="103404">MARTITIRFGGDATGVTRAAAQTRAAISGVQSRVGQITRTVGKVVALGVAFGGAASYALAFGAAAGRVTGILAAMPALLVAVIGPVLAFLSITRGLGAAWRETGQQIGGGGGTAVRTGRQVEAAHRQVRAATRALADAQRDAQRAQEAVTRARRDEIERLDDLSRATRGAALDAEEAAIRREDAERDLADAQQMVARAEEQLQRARETGDARIIIRAEEELNDARQRAPELIRRADLALRQAILGVENARDAHEDLAQEQAESARKGVEGSDAVQAALERQAEAQRAAAEAAERLADAQDAVAQASQRAAGGGGIGGGTDALDKLAPSARRVILTLRSLVPAWSAASRAAQNRAWQNVDRDLVRLSGATLPMASKWLLRMGGAWNTAVRQVSAYLSSSRGVADVGAALDGTAGFTERLARAFTPFLSGFMQFAAAGQTFMPAFGGWVQSIAERFEAWAISARESGRMQQWVTQGTAALRTLWQITTNIVGSVRAIFRAADDGGSAFEGFEAGTRAMREWLDSAQGQQAVGDFFERLRDILGSVAQVIPTVVSEGSGLRDTLDVMGVVTAVLADHLDTVAKALPYLAAGLIVVKGAQVAGNVAAAASVPIQVAQTVAQFRLGRAVRLNNALLRGQAAAQTAVDVVQKRSIVTAGLQRAATIAGTVATWGAAAASTALGVAVQIATSPITLIVLAIGLLIAGLILAYKRCDTFRAIVDAAFAGIAKGARWLWDNVLKPWFSLVLAGWKVVGNALLWWWRNVTVPAWRAVAAAAIWLKDRIVAGFNAWRALFARVIGWVLDLRQRAIDQLGRLLNWLGDLGGKLRSRLAPVRDILMAPFKAAFNGISRLWNGTVGKLSFTVPSWVGGPFGGKGFSMPKLPQLAKGGIVRATRGGTLAWVGEGGEDEAVAPLSRLASMIEAAVRTGGGTAPAAPVNLHVEARVFVGDREITDIVRVEVDERTREDRRQLRRRVIAGSGRAR</sequence>
<dbReference type="EMBL" id="POTY01000063">
    <property type="protein sequence ID" value="PZG18984.1"/>
    <property type="molecule type" value="Genomic_DNA"/>
</dbReference>
<dbReference type="RefSeq" id="WP_111213970.1">
    <property type="nucleotide sequence ID" value="NZ_POTY01000063.1"/>
</dbReference>
<keyword evidence="1" id="KW-0175">Coiled coil</keyword>
<dbReference type="OrthoDB" id="3765294at2"/>
<organism evidence="3 4">
    <name type="scientific">Micromonospora craterilacus</name>
    <dbReference type="NCBI Taxonomy" id="1655439"/>
    <lineage>
        <taxon>Bacteria</taxon>
        <taxon>Bacillati</taxon>
        <taxon>Actinomycetota</taxon>
        <taxon>Actinomycetes</taxon>
        <taxon>Micromonosporales</taxon>
        <taxon>Micromonosporaceae</taxon>
        <taxon>Micromonospora</taxon>
    </lineage>
</organism>